<dbReference type="InterPro" id="IPR029058">
    <property type="entry name" value="AB_hydrolase_fold"/>
</dbReference>
<reference evidence="2 3" key="1">
    <citation type="submission" date="2016-12" db="EMBL/GenBank/DDBJ databases">
        <title>Isolation and genomic insights into novel planktonic Zetaproteobacteria from stratified waters of the Chesapeake Bay.</title>
        <authorList>
            <person name="McAllister S.M."/>
            <person name="Kato S."/>
            <person name="Chan C.S."/>
            <person name="Chiu B.K."/>
            <person name="Field E.K."/>
        </authorList>
    </citation>
    <scope>NUCLEOTIDE SEQUENCE [LARGE SCALE GENOMIC DNA]</scope>
    <source>
        <strain evidence="2 3">CP-8</strain>
    </source>
</reference>
<name>A0A2K8L813_9PROT</name>
<proteinExistence type="predicted"/>
<dbReference type="SUPFAM" id="SSF53474">
    <property type="entry name" value="alpha/beta-Hydrolases"/>
    <property type="match status" value="1"/>
</dbReference>
<sequence length="165" mass="18608">MRNKVVYWMARAFEGQGCSVLRFNFRGVEESEGAWDEGRGEADDARAALEWISQMHPDEALWLAGFSFGCYAGLQAARTDSRVCHMFAVAPAVNYWSFAFMRGETRPVTVISGTDDEIVPFERVRTSVRGKPHIHFYAIEGAGHFFPNHMPQMTEALLKDAFGNH</sequence>
<evidence type="ECO:0000259" key="1">
    <source>
        <dbReference type="Pfam" id="PF00561"/>
    </source>
</evidence>
<dbReference type="AlphaFoldDB" id="A0A2K8L813"/>
<dbReference type="Pfam" id="PF00561">
    <property type="entry name" value="Abhydrolase_1"/>
    <property type="match status" value="1"/>
</dbReference>
<dbReference type="Proteomes" id="UP000231637">
    <property type="component" value="Chromosome"/>
</dbReference>
<evidence type="ECO:0000313" key="3">
    <source>
        <dbReference type="Proteomes" id="UP000231637"/>
    </source>
</evidence>
<accession>A0A2K8L813</accession>
<dbReference type="KEGG" id="mfn:Ga0123462_1526"/>
<dbReference type="Gene3D" id="3.40.50.1820">
    <property type="entry name" value="alpha/beta hydrolase"/>
    <property type="match status" value="1"/>
</dbReference>
<organism evidence="2 3">
    <name type="scientific">Mariprofundus ferrinatatus</name>
    <dbReference type="NCBI Taxonomy" id="1921087"/>
    <lineage>
        <taxon>Bacteria</taxon>
        <taxon>Pseudomonadati</taxon>
        <taxon>Pseudomonadota</taxon>
        <taxon>Candidatius Mariprofundia</taxon>
        <taxon>Mariprofundales</taxon>
        <taxon>Mariprofundaceae</taxon>
        <taxon>Mariprofundus</taxon>
    </lineage>
</organism>
<protein>
    <recommendedName>
        <fullName evidence="1">AB hydrolase-1 domain-containing protein</fullName>
    </recommendedName>
</protein>
<dbReference type="PANTHER" id="PTHR42103">
    <property type="entry name" value="ALPHA/BETA-HYDROLASES SUPERFAMILY PROTEIN"/>
    <property type="match status" value="1"/>
</dbReference>
<evidence type="ECO:0000313" key="2">
    <source>
        <dbReference type="EMBL" id="ATX82389.1"/>
    </source>
</evidence>
<dbReference type="EMBL" id="CP018800">
    <property type="protein sequence ID" value="ATX82389.1"/>
    <property type="molecule type" value="Genomic_DNA"/>
</dbReference>
<gene>
    <name evidence="2" type="ORF">Ga0123462_1526</name>
</gene>
<dbReference type="PANTHER" id="PTHR42103:SF2">
    <property type="entry name" value="AB HYDROLASE-1 DOMAIN-CONTAINING PROTEIN"/>
    <property type="match status" value="1"/>
</dbReference>
<keyword evidence="3" id="KW-1185">Reference proteome</keyword>
<feature type="domain" description="AB hydrolase-1" evidence="1">
    <location>
        <begin position="9"/>
        <end position="91"/>
    </location>
</feature>
<dbReference type="InterPro" id="IPR000073">
    <property type="entry name" value="AB_hydrolase_1"/>
</dbReference>